<name>A0A380MWP9_9GAMM</name>
<evidence type="ECO:0000313" key="19">
    <source>
        <dbReference type="Proteomes" id="UP000254575"/>
    </source>
</evidence>
<dbReference type="NCBIfam" id="TIGR01144">
    <property type="entry name" value="ATP_synt_b"/>
    <property type="match status" value="1"/>
</dbReference>
<keyword evidence="10 15" id="KW-0066">ATP synthesis</keyword>
<evidence type="ECO:0000256" key="5">
    <source>
        <dbReference type="ARBA" id="ARBA00022692"/>
    </source>
</evidence>
<keyword evidence="9 15" id="KW-0472">Membrane</keyword>
<dbReference type="OrthoDB" id="9788020at2"/>
<evidence type="ECO:0000256" key="17">
    <source>
        <dbReference type="SAM" id="Coils"/>
    </source>
</evidence>
<dbReference type="InterPro" id="IPR050059">
    <property type="entry name" value="ATP_synthase_B_chain"/>
</dbReference>
<dbReference type="GO" id="GO:0045259">
    <property type="term" value="C:proton-transporting ATP synthase complex"/>
    <property type="evidence" value="ECO:0007669"/>
    <property type="project" value="UniProtKB-KW"/>
</dbReference>
<keyword evidence="4 15" id="KW-0138">CF(0)</keyword>
<evidence type="ECO:0000256" key="8">
    <source>
        <dbReference type="ARBA" id="ARBA00023065"/>
    </source>
</evidence>
<keyword evidence="2 15" id="KW-0813">Transport</keyword>
<evidence type="ECO:0000256" key="3">
    <source>
        <dbReference type="ARBA" id="ARBA00022475"/>
    </source>
</evidence>
<dbReference type="Gene3D" id="1.20.5.620">
    <property type="entry name" value="F1F0 ATP synthase subunit B, membrane domain"/>
    <property type="match status" value="1"/>
</dbReference>
<proteinExistence type="inferred from homology"/>
<evidence type="ECO:0000256" key="13">
    <source>
        <dbReference type="ARBA" id="ARBA00026054"/>
    </source>
</evidence>
<keyword evidence="7 15" id="KW-1133">Transmembrane helix</keyword>
<dbReference type="HAMAP" id="MF_01398">
    <property type="entry name" value="ATP_synth_b_bprime"/>
    <property type="match status" value="1"/>
</dbReference>
<dbReference type="InterPro" id="IPR005864">
    <property type="entry name" value="ATP_synth_F0_bsu_bac"/>
</dbReference>
<dbReference type="PANTHER" id="PTHR33445">
    <property type="entry name" value="ATP SYNTHASE SUBUNIT B', CHLOROPLASTIC"/>
    <property type="match status" value="1"/>
</dbReference>
<dbReference type="GO" id="GO:0046961">
    <property type="term" value="F:proton-transporting ATPase activity, rotational mechanism"/>
    <property type="evidence" value="ECO:0007669"/>
    <property type="project" value="TreeGrafter"/>
</dbReference>
<keyword evidence="8 15" id="KW-0406">Ion transport</keyword>
<dbReference type="CDD" id="cd06503">
    <property type="entry name" value="ATP-synt_Fo_b"/>
    <property type="match status" value="1"/>
</dbReference>
<dbReference type="NCBIfam" id="NF004411">
    <property type="entry name" value="PRK05759.1-2"/>
    <property type="match status" value="1"/>
</dbReference>
<keyword evidence="6 15" id="KW-0375">Hydrogen ion transport</keyword>
<evidence type="ECO:0000256" key="15">
    <source>
        <dbReference type="HAMAP-Rule" id="MF_01398"/>
    </source>
</evidence>
<evidence type="ECO:0000256" key="16">
    <source>
        <dbReference type="RuleBase" id="RU003848"/>
    </source>
</evidence>
<reference evidence="18 19" key="1">
    <citation type="submission" date="2018-06" db="EMBL/GenBank/DDBJ databases">
        <authorList>
            <consortium name="Pathogen Informatics"/>
            <person name="Doyle S."/>
        </authorList>
    </citation>
    <scope>NUCLEOTIDE SEQUENCE [LARGE SCALE GENOMIC DNA]</scope>
    <source>
        <strain evidence="18 19">NCTC10717</strain>
    </source>
</reference>
<comment type="similarity">
    <text evidence="1 15 16">Belongs to the ATPase B chain family.</text>
</comment>
<evidence type="ECO:0000256" key="4">
    <source>
        <dbReference type="ARBA" id="ARBA00022547"/>
    </source>
</evidence>
<evidence type="ECO:0000256" key="2">
    <source>
        <dbReference type="ARBA" id="ARBA00022448"/>
    </source>
</evidence>
<keyword evidence="5 15" id="KW-0812">Transmembrane</keyword>
<dbReference type="GO" id="GO:0046933">
    <property type="term" value="F:proton-transporting ATP synthase activity, rotational mechanism"/>
    <property type="evidence" value="ECO:0007669"/>
    <property type="project" value="UniProtKB-UniRule"/>
</dbReference>
<evidence type="ECO:0000256" key="1">
    <source>
        <dbReference type="ARBA" id="ARBA00005513"/>
    </source>
</evidence>
<protein>
    <recommendedName>
        <fullName evidence="15">ATP synthase subunit b</fullName>
    </recommendedName>
    <alternativeName>
        <fullName evidence="15">ATP synthase F(0) sector subunit b</fullName>
    </alternativeName>
    <alternativeName>
        <fullName evidence="15">ATPase subunit I</fullName>
    </alternativeName>
    <alternativeName>
        <fullName evidence="15">F-type ATPase subunit b</fullName>
        <shortName evidence="15">F-ATPase subunit b</shortName>
    </alternativeName>
</protein>
<keyword evidence="17" id="KW-0175">Coiled coil</keyword>
<dbReference type="SUPFAM" id="SSF81573">
    <property type="entry name" value="F1F0 ATP synthase subunit B, membrane domain"/>
    <property type="match status" value="1"/>
</dbReference>
<dbReference type="GO" id="GO:0005886">
    <property type="term" value="C:plasma membrane"/>
    <property type="evidence" value="ECO:0007669"/>
    <property type="project" value="UniProtKB-SubCell"/>
</dbReference>
<evidence type="ECO:0000256" key="11">
    <source>
        <dbReference type="ARBA" id="ARBA00025198"/>
    </source>
</evidence>
<feature type="coiled-coil region" evidence="17">
    <location>
        <begin position="47"/>
        <end position="122"/>
    </location>
</feature>
<sequence length="156" mass="17572">MDITLTLIGQVGTFLVFWWFVHKVIWPIFAKVAAERQQKIAEGLSLADSARHKMQSAQQESADLLEQTKAQANEILGRAQKQANEIVDAAREEAKKVGDLELNQARAQIQQEKNQVSRELQSKLSALVIEGAEKVIGREVNAKDHERLLQELAEKF</sequence>
<dbReference type="AlphaFoldDB" id="A0A380MWP9"/>
<accession>A0A380MWP9</accession>
<evidence type="ECO:0000256" key="14">
    <source>
        <dbReference type="ARBA" id="ARBA00037847"/>
    </source>
</evidence>
<dbReference type="InterPro" id="IPR028987">
    <property type="entry name" value="ATP_synth_B-like_membr_sf"/>
</dbReference>
<dbReference type="Pfam" id="PF00430">
    <property type="entry name" value="ATP-synt_B"/>
    <property type="match status" value="1"/>
</dbReference>
<evidence type="ECO:0000256" key="7">
    <source>
        <dbReference type="ARBA" id="ARBA00022989"/>
    </source>
</evidence>
<keyword evidence="3 15" id="KW-1003">Cell membrane</keyword>
<dbReference type="GO" id="GO:0012505">
    <property type="term" value="C:endomembrane system"/>
    <property type="evidence" value="ECO:0007669"/>
    <property type="project" value="UniProtKB-SubCell"/>
</dbReference>
<dbReference type="Proteomes" id="UP000254575">
    <property type="component" value="Unassembled WGS sequence"/>
</dbReference>
<dbReference type="PANTHER" id="PTHR33445:SF1">
    <property type="entry name" value="ATP SYNTHASE SUBUNIT B"/>
    <property type="match status" value="1"/>
</dbReference>
<evidence type="ECO:0000256" key="12">
    <source>
        <dbReference type="ARBA" id="ARBA00025614"/>
    </source>
</evidence>
<comment type="subcellular location">
    <subcellularLocation>
        <location evidence="15">Cell membrane</location>
        <topology evidence="15">Single-pass membrane protein</topology>
    </subcellularLocation>
    <subcellularLocation>
        <location evidence="14">Endomembrane system</location>
        <topology evidence="14">Single-pass membrane protein</topology>
    </subcellularLocation>
</comment>
<organism evidence="18 19">
    <name type="scientific">Suttonella indologenes</name>
    <dbReference type="NCBI Taxonomy" id="13276"/>
    <lineage>
        <taxon>Bacteria</taxon>
        <taxon>Pseudomonadati</taxon>
        <taxon>Pseudomonadota</taxon>
        <taxon>Gammaproteobacteria</taxon>
        <taxon>Cardiobacteriales</taxon>
        <taxon>Cardiobacteriaceae</taxon>
        <taxon>Suttonella</taxon>
    </lineage>
</organism>
<dbReference type="EMBL" id="UHIA01000004">
    <property type="protein sequence ID" value="SUO97005.1"/>
    <property type="molecule type" value="Genomic_DNA"/>
</dbReference>
<gene>
    <name evidence="15 18" type="primary">atpF</name>
    <name evidence="18" type="ORF">NCTC10717_01296</name>
</gene>
<evidence type="ECO:0000256" key="6">
    <source>
        <dbReference type="ARBA" id="ARBA00022781"/>
    </source>
</evidence>
<feature type="transmembrane region" description="Helical" evidence="15">
    <location>
        <begin position="6"/>
        <end position="29"/>
    </location>
</feature>
<dbReference type="InterPro" id="IPR002146">
    <property type="entry name" value="ATP_synth_b/b'su_bac/chlpt"/>
</dbReference>
<evidence type="ECO:0000313" key="18">
    <source>
        <dbReference type="EMBL" id="SUO97005.1"/>
    </source>
</evidence>
<comment type="function">
    <text evidence="12">Component of the F(0) channel, it forms part of the peripheral stalk, linking F(1) to F(0). The b'-subunit is a diverged and duplicated form of b found in plants and photosynthetic bacteria.</text>
</comment>
<comment type="subunit">
    <text evidence="15">F-type ATPases have 2 components, F(1) - the catalytic core - and F(0) - the membrane proton channel. F(1) has five subunits: alpha(3), beta(3), gamma(1), delta(1), epsilon(1). F(0) has three main subunits: a(1), b(2) and c(10-14). The alpha and beta chains form an alternating ring which encloses part of the gamma chain. F(1) is attached to F(0) by a central stalk formed by the gamma and epsilon chains, while a peripheral stalk is formed by the delta and b chains.</text>
</comment>
<comment type="subunit">
    <text evidence="13">F-type ATPases have 2 components, F(1) - the catalytic core - and F(0) - the membrane proton channel. F(1) has five subunits: alpha(3), beta(3), gamma(1), delta(1), epsilon(1). F(0) has four main subunits: a(1), b(2) and c(10-14). The alpha and beta chains form an alternating ring which encloses part of the gamma chain. F(1) is attached to F(0) by a central stalk formed by the gamma and epsilon chains, while a peripheral stalk is formed by the delta and b chains.</text>
</comment>
<dbReference type="RefSeq" id="WP_115218521.1">
    <property type="nucleotide sequence ID" value="NZ_UHIA01000004.1"/>
</dbReference>
<evidence type="ECO:0000256" key="10">
    <source>
        <dbReference type="ARBA" id="ARBA00023310"/>
    </source>
</evidence>
<comment type="function">
    <text evidence="11 15">F(1)F(0) ATP synthase produces ATP from ADP in the presence of a proton or sodium gradient. F-type ATPases consist of two structural domains, F(1) containing the extramembraneous catalytic core and F(0) containing the membrane proton channel, linked together by a central stalk and a peripheral stalk. During catalysis, ATP synthesis in the catalytic domain of F(1) is coupled via a rotary mechanism of the central stalk subunits to proton translocation.</text>
</comment>
<evidence type="ECO:0000256" key="9">
    <source>
        <dbReference type="ARBA" id="ARBA00023136"/>
    </source>
</evidence>
<keyword evidence="19" id="KW-1185">Reference proteome</keyword>